<evidence type="ECO:0000313" key="8">
    <source>
        <dbReference type="Proteomes" id="UP000192050"/>
    </source>
</evidence>
<evidence type="ECO:0000256" key="3">
    <source>
        <dbReference type="ARBA" id="ARBA00022643"/>
    </source>
</evidence>
<dbReference type="GeneID" id="31675779"/>
<gene>
    <name evidence="5" type="primary">ubiX</name>
    <name evidence="7" type="ORF">FAD_0270</name>
</gene>
<dbReference type="Gene3D" id="3.40.50.1950">
    <property type="entry name" value="Flavin prenyltransferase-like"/>
    <property type="match status" value="1"/>
</dbReference>
<dbReference type="OrthoDB" id="9540at2157"/>
<dbReference type="RefSeq" id="WP_009887292.1">
    <property type="nucleotide sequence ID" value="NZ_CP015363.1"/>
</dbReference>
<sequence>MKKIVVGITGASGTALGVKFLENIKDMEIHLVMSESAKKVMKLESDYSIDYIKSLADYYYHDSDIAARISSGSFLFDTFVVIPCSSSTLAKISAGISDTLITRVATVAMKERRRFIVVPREMPFSTIMLENMLKLSMNNVIVAPAVPGYYNKPSSVEDLLNFVVARVLDLAGIKNDISPRWRDE</sequence>
<dbReference type="InterPro" id="IPR004507">
    <property type="entry name" value="UbiX-like"/>
</dbReference>
<feature type="binding site" evidence="5">
    <location>
        <begin position="10"/>
        <end position="12"/>
    </location>
    <ligand>
        <name>FMN</name>
        <dbReference type="ChEBI" id="CHEBI:58210"/>
    </ligand>
</feature>
<dbReference type="EC" id="2.5.1.129" evidence="5"/>
<accession>A0A1V0N216</accession>
<feature type="binding site" evidence="5">
    <location>
        <position position="34"/>
    </location>
    <ligand>
        <name>FMN</name>
        <dbReference type="ChEBI" id="CHEBI:58210"/>
    </ligand>
</feature>
<keyword evidence="3 5" id="KW-0288">FMN</keyword>
<feature type="binding site" evidence="5">
    <location>
        <position position="150"/>
    </location>
    <ligand>
        <name>dimethylallyl phosphate</name>
        <dbReference type="ChEBI" id="CHEBI:88052"/>
    </ligand>
</feature>
<dbReference type="AlphaFoldDB" id="A0A1V0N216"/>
<organism evidence="7 8">
    <name type="scientific">Ferroplasma acidiphilum</name>
    <dbReference type="NCBI Taxonomy" id="74969"/>
    <lineage>
        <taxon>Archaea</taxon>
        <taxon>Methanobacteriati</taxon>
        <taxon>Thermoplasmatota</taxon>
        <taxon>Thermoplasmata</taxon>
        <taxon>Thermoplasmatales</taxon>
        <taxon>Ferroplasmaceae</taxon>
        <taxon>Ferroplasma</taxon>
    </lineage>
</organism>
<reference evidence="7 8" key="1">
    <citation type="submission" date="2011-10" db="EMBL/GenBank/DDBJ databases">
        <title>Metabolic and evolutionary patterns in the extreme acidophile Ferroplasma acidiphilum.</title>
        <authorList>
            <person name="Golyshina O.V."/>
            <person name="Kozyavkin S.A."/>
            <person name="Tatusov R.L."/>
            <person name="Slesarev A.I."/>
            <person name="Golyshin P.N."/>
        </authorList>
    </citation>
    <scope>NUCLEOTIDE SEQUENCE [LARGE SCALE GENOMIC DNA]</scope>
    <source>
        <strain evidence="8">Y</strain>
    </source>
</reference>
<proteinExistence type="inferred from homology"/>
<keyword evidence="8" id="KW-1185">Reference proteome</keyword>
<dbReference type="Proteomes" id="UP000192050">
    <property type="component" value="Chromosome"/>
</dbReference>
<evidence type="ECO:0000259" key="6">
    <source>
        <dbReference type="Pfam" id="PF02441"/>
    </source>
</evidence>
<dbReference type="SUPFAM" id="SSF52507">
    <property type="entry name" value="Homo-oligomeric flavin-containing Cys decarboxylases, HFCD"/>
    <property type="match status" value="1"/>
</dbReference>
<protein>
    <recommendedName>
        <fullName evidence="5">Flavin prenyltransferase UbiX</fullName>
        <ecNumber evidence="5">2.5.1.129</ecNumber>
    </recommendedName>
</protein>
<feature type="domain" description="Flavoprotein" evidence="6">
    <location>
        <begin position="2"/>
        <end position="170"/>
    </location>
</feature>
<evidence type="ECO:0000313" key="7">
    <source>
        <dbReference type="EMBL" id="ARD84192.1"/>
    </source>
</evidence>
<dbReference type="EMBL" id="CP015363">
    <property type="protein sequence ID" value="ARD84192.1"/>
    <property type="molecule type" value="Genomic_DNA"/>
</dbReference>
<name>A0A1V0N216_9ARCH</name>
<dbReference type="KEGG" id="fai:FAD_0270"/>
<feature type="binding site" evidence="5">
    <location>
        <position position="120"/>
    </location>
    <ligand>
        <name>FMN</name>
        <dbReference type="ChEBI" id="CHEBI:58210"/>
    </ligand>
</feature>
<dbReference type="NCBIfam" id="TIGR00421">
    <property type="entry name" value="ubiX_pad"/>
    <property type="match status" value="1"/>
</dbReference>
<dbReference type="Pfam" id="PF02441">
    <property type="entry name" value="Flavoprotein"/>
    <property type="match status" value="1"/>
</dbReference>
<dbReference type="GO" id="GO:0106141">
    <property type="term" value="F:flavin prenyltransferase activity"/>
    <property type="evidence" value="ECO:0007669"/>
    <property type="project" value="UniProtKB-EC"/>
</dbReference>
<dbReference type="InterPro" id="IPR036551">
    <property type="entry name" value="Flavin_trans-like"/>
</dbReference>
<keyword evidence="4 5" id="KW-0808">Transferase</keyword>
<dbReference type="NCBIfam" id="NF004685">
    <property type="entry name" value="PRK06029.1"/>
    <property type="match status" value="1"/>
</dbReference>
<feature type="binding site" evidence="5">
    <location>
        <position position="166"/>
    </location>
    <ligand>
        <name>dimethylallyl phosphate</name>
        <dbReference type="ChEBI" id="CHEBI:88052"/>
    </ligand>
</feature>
<dbReference type="STRING" id="74969.FAD_0270"/>
<feature type="binding site" evidence="5">
    <location>
        <begin position="85"/>
        <end position="88"/>
    </location>
    <ligand>
        <name>FMN</name>
        <dbReference type="ChEBI" id="CHEBI:58210"/>
    </ligand>
</feature>
<comment type="catalytic activity">
    <reaction evidence="5">
        <text>dimethylallyl phosphate + FMNH2 = prenylated FMNH2 + phosphate</text>
        <dbReference type="Rhea" id="RHEA:37743"/>
        <dbReference type="ChEBI" id="CHEBI:43474"/>
        <dbReference type="ChEBI" id="CHEBI:57618"/>
        <dbReference type="ChEBI" id="CHEBI:87467"/>
        <dbReference type="ChEBI" id="CHEBI:88052"/>
        <dbReference type="EC" id="2.5.1.129"/>
    </reaction>
</comment>
<evidence type="ECO:0000256" key="5">
    <source>
        <dbReference type="HAMAP-Rule" id="MF_01984"/>
    </source>
</evidence>
<comment type="caution">
    <text evidence="5">Lacks conserved residue(s) required for the propagation of feature annotation.</text>
</comment>
<comment type="function">
    <text evidence="5">Flavin prenyltransferase that catalyzes the synthesis of the prenylated FMN cofactor (prenyl-FMN) for 4-hydroxy-3-polyprenylbenzoic acid decarboxylase UbiD. The prenyltransferase is metal-independent and links a dimethylallyl moiety from dimethylallyl monophosphate (DMAP) to the flavin N5 and C6 atoms of FMN.</text>
</comment>
<evidence type="ECO:0000256" key="4">
    <source>
        <dbReference type="ARBA" id="ARBA00022679"/>
    </source>
</evidence>
<evidence type="ECO:0000256" key="2">
    <source>
        <dbReference type="ARBA" id="ARBA00022630"/>
    </source>
</evidence>
<dbReference type="GeneID" id="16025437"/>
<comment type="similarity">
    <text evidence="5">Belongs to the UbiX/PAD1 family.</text>
</comment>
<keyword evidence="2 5" id="KW-0285">Flavoprotein</keyword>
<dbReference type="HAMAP" id="MF_01984">
    <property type="entry name" value="ubiX_pad"/>
    <property type="match status" value="1"/>
</dbReference>
<evidence type="ECO:0000256" key="1">
    <source>
        <dbReference type="ARBA" id="ARBA00022602"/>
    </source>
</evidence>
<keyword evidence="1 5" id="KW-0637">Prenyltransferase</keyword>
<dbReference type="InterPro" id="IPR003382">
    <property type="entry name" value="Flavoprotein"/>
</dbReference>